<name>A0A6A2XJC7_HIBSY</name>
<feature type="compositionally biased region" description="Polar residues" evidence="2">
    <location>
        <begin position="61"/>
        <end position="70"/>
    </location>
</feature>
<keyword evidence="1" id="KW-0175">Coiled coil</keyword>
<proteinExistence type="predicted"/>
<feature type="coiled-coil region" evidence="1">
    <location>
        <begin position="189"/>
        <end position="223"/>
    </location>
</feature>
<dbReference type="Proteomes" id="UP000436088">
    <property type="component" value="Unassembled WGS sequence"/>
</dbReference>
<keyword evidence="4" id="KW-1185">Reference proteome</keyword>
<organism evidence="3 4">
    <name type="scientific">Hibiscus syriacus</name>
    <name type="common">Rose of Sharon</name>
    <dbReference type="NCBI Taxonomy" id="106335"/>
    <lineage>
        <taxon>Eukaryota</taxon>
        <taxon>Viridiplantae</taxon>
        <taxon>Streptophyta</taxon>
        <taxon>Embryophyta</taxon>
        <taxon>Tracheophyta</taxon>
        <taxon>Spermatophyta</taxon>
        <taxon>Magnoliopsida</taxon>
        <taxon>eudicotyledons</taxon>
        <taxon>Gunneridae</taxon>
        <taxon>Pentapetalae</taxon>
        <taxon>rosids</taxon>
        <taxon>malvids</taxon>
        <taxon>Malvales</taxon>
        <taxon>Malvaceae</taxon>
        <taxon>Malvoideae</taxon>
        <taxon>Hibiscus</taxon>
    </lineage>
</organism>
<gene>
    <name evidence="3" type="ORF">F3Y22_tig00111650pilonHSYRG00087</name>
</gene>
<accession>A0A6A2XJC7</accession>
<reference evidence="3" key="1">
    <citation type="submission" date="2019-09" db="EMBL/GenBank/DDBJ databases">
        <title>Draft genome information of white flower Hibiscus syriacus.</title>
        <authorList>
            <person name="Kim Y.-M."/>
        </authorList>
    </citation>
    <scope>NUCLEOTIDE SEQUENCE [LARGE SCALE GENOMIC DNA]</scope>
    <source>
        <strain evidence="3">YM2019G1</strain>
    </source>
</reference>
<dbReference type="EMBL" id="VEPZ02001395">
    <property type="protein sequence ID" value="KAE8675628.1"/>
    <property type="molecule type" value="Genomic_DNA"/>
</dbReference>
<protein>
    <submittedName>
        <fullName evidence="3">Protein SHORT-ROOT-like</fullName>
    </submittedName>
</protein>
<dbReference type="AlphaFoldDB" id="A0A6A2XJC7"/>
<feature type="region of interest" description="Disordered" evidence="2">
    <location>
        <begin position="16"/>
        <end position="36"/>
    </location>
</feature>
<sequence>MQYQLPTVKIAGLTMSPSPTNCGVDGSSTSGEEDGDAEWKAAIQSIAATTTASFSANGSTITTRNNLSTPDTDDHVDEADEIDQKKQPQKLTHYQLKVQKLLDEMLEKNLLIVKDCNVPDDDSLVIESGVRLFKNSAPGIVFDLVDEIQGPRKKPKILPGRGIDENSKEFRRQLRSIAVDGKDILAAARDANQKALARFEAKAAAAKEKAKKEEARIAQLKKIRGERWLPSMAREMQLSKHSGQQV</sequence>
<dbReference type="PANTHER" id="PTHR36765:SF1">
    <property type="entry name" value="EXPRESSED PROTEIN"/>
    <property type="match status" value="1"/>
</dbReference>
<evidence type="ECO:0000256" key="2">
    <source>
        <dbReference type="SAM" id="MobiDB-lite"/>
    </source>
</evidence>
<evidence type="ECO:0000256" key="1">
    <source>
        <dbReference type="SAM" id="Coils"/>
    </source>
</evidence>
<dbReference type="PANTHER" id="PTHR36765">
    <property type="entry name" value="EXPRESSED PROTEIN"/>
    <property type="match status" value="1"/>
</dbReference>
<evidence type="ECO:0000313" key="4">
    <source>
        <dbReference type="Proteomes" id="UP000436088"/>
    </source>
</evidence>
<evidence type="ECO:0000313" key="3">
    <source>
        <dbReference type="EMBL" id="KAE8675628.1"/>
    </source>
</evidence>
<comment type="caution">
    <text evidence="3">The sequence shown here is derived from an EMBL/GenBank/DDBJ whole genome shotgun (WGS) entry which is preliminary data.</text>
</comment>
<feature type="compositionally biased region" description="Polar residues" evidence="2">
    <location>
        <begin position="16"/>
        <end position="30"/>
    </location>
</feature>
<feature type="region of interest" description="Disordered" evidence="2">
    <location>
        <begin position="61"/>
        <end position="86"/>
    </location>
</feature>